<evidence type="ECO:0000259" key="4">
    <source>
        <dbReference type="Pfam" id="PF01872"/>
    </source>
</evidence>
<dbReference type="Gene3D" id="3.40.430.10">
    <property type="entry name" value="Dihydrofolate Reductase, subunit A"/>
    <property type="match status" value="1"/>
</dbReference>
<dbReference type="InterPro" id="IPR024072">
    <property type="entry name" value="DHFR-like_dom_sf"/>
</dbReference>
<name>T1CJH6_9ZZZZ</name>
<dbReference type="SUPFAM" id="SSF53597">
    <property type="entry name" value="Dihydrofolate reductase-like"/>
    <property type="match status" value="1"/>
</dbReference>
<evidence type="ECO:0000256" key="2">
    <source>
        <dbReference type="ARBA" id="ARBA00022857"/>
    </source>
</evidence>
<protein>
    <submittedName>
        <fullName evidence="5">Protein containing Bacterial bifunctional deaminase-reductase</fullName>
    </submittedName>
</protein>
<sequence>MPPLRVLLDARLDALPVGAHLLDGAAPTLILHAPDATPAHAAYARVEYVALPLRDGRLDLHAALALLAARGCNEVQVEAGATLAGALLHAGLVDELLLYIAPVLLGDSARPLLHLPTLADMAARWQLRMLDQRMLGEDMRLLLRPH</sequence>
<comment type="caution">
    <text evidence="5">The sequence shown here is derived from an EMBL/GenBank/DDBJ whole genome shotgun (WGS) entry which is preliminary data.</text>
</comment>
<dbReference type="Pfam" id="PF01872">
    <property type="entry name" value="RibD_C"/>
    <property type="match status" value="1"/>
</dbReference>
<dbReference type="PANTHER" id="PTHR38011">
    <property type="entry name" value="DIHYDROFOLATE REDUCTASE FAMILY PROTEIN (AFU_ORTHOLOGUE AFUA_8G06820)"/>
    <property type="match status" value="1"/>
</dbReference>
<dbReference type="AlphaFoldDB" id="T1CJH6"/>
<keyword evidence="2" id="KW-0521">NADP</keyword>
<evidence type="ECO:0000256" key="3">
    <source>
        <dbReference type="ARBA" id="ARBA00023002"/>
    </source>
</evidence>
<gene>
    <name evidence="5" type="ORF">B1B_06080</name>
</gene>
<dbReference type="GO" id="GO:0009231">
    <property type="term" value="P:riboflavin biosynthetic process"/>
    <property type="evidence" value="ECO:0007669"/>
    <property type="project" value="InterPro"/>
</dbReference>
<evidence type="ECO:0000256" key="1">
    <source>
        <dbReference type="ARBA" id="ARBA00005104"/>
    </source>
</evidence>
<dbReference type="InterPro" id="IPR002734">
    <property type="entry name" value="RibDG_C"/>
</dbReference>
<evidence type="ECO:0000313" key="5">
    <source>
        <dbReference type="EMBL" id="EQD66999.1"/>
    </source>
</evidence>
<comment type="pathway">
    <text evidence="1">Cofactor biosynthesis; riboflavin biosynthesis.</text>
</comment>
<dbReference type="PANTHER" id="PTHR38011:SF7">
    <property type="entry name" value="2,5-DIAMINO-6-RIBOSYLAMINO-4(3H)-PYRIMIDINONE 5'-PHOSPHATE REDUCTASE"/>
    <property type="match status" value="1"/>
</dbReference>
<accession>T1CJH6</accession>
<keyword evidence="3" id="KW-0560">Oxidoreductase</keyword>
<feature type="domain" description="Bacterial bifunctional deaminase-reductase C-terminal" evidence="4">
    <location>
        <begin position="3"/>
        <end position="123"/>
    </location>
</feature>
<organism evidence="5">
    <name type="scientific">mine drainage metagenome</name>
    <dbReference type="NCBI Taxonomy" id="410659"/>
    <lineage>
        <taxon>unclassified sequences</taxon>
        <taxon>metagenomes</taxon>
        <taxon>ecological metagenomes</taxon>
    </lineage>
</organism>
<dbReference type="InterPro" id="IPR050765">
    <property type="entry name" value="Riboflavin_Biosynth_HTPR"/>
</dbReference>
<dbReference type="EMBL" id="AUZY01003871">
    <property type="protein sequence ID" value="EQD66999.1"/>
    <property type="molecule type" value="Genomic_DNA"/>
</dbReference>
<reference evidence="5" key="1">
    <citation type="submission" date="2013-08" db="EMBL/GenBank/DDBJ databases">
        <authorList>
            <person name="Mendez C."/>
            <person name="Richter M."/>
            <person name="Ferrer M."/>
            <person name="Sanchez J."/>
        </authorList>
    </citation>
    <scope>NUCLEOTIDE SEQUENCE</scope>
</reference>
<proteinExistence type="predicted"/>
<dbReference type="GO" id="GO:0008703">
    <property type="term" value="F:5-amino-6-(5-phosphoribosylamino)uracil reductase activity"/>
    <property type="evidence" value="ECO:0007669"/>
    <property type="project" value="InterPro"/>
</dbReference>
<reference evidence="5" key="2">
    <citation type="journal article" date="2014" name="ISME J.">
        <title>Microbial stratification in low pH oxic and suboxic macroscopic growths along an acid mine drainage.</title>
        <authorList>
            <person name="Mendez-Garcia C."/>
            <person name="Mesa V."/>
            <person name="Sprenger R.R."/>
            <person name="Richter M."/>
            <person name="Diez M.S."/>
            <person name="Solano J."/>
            <person name="Bargiela R."/>
            <person name="Golyshina O.V."/>
            <person name="Manteca A."/>
            <person name="Ramos J.L."/>
            <person name="Gallego J.R."/>
            <person name="Llorente I."/>
            <person name="Martins Dos Santos V.A."/>
            <person name="Jensen O.N."/>
            <person name="Pelaez A.I."/>
            <person name="Sanchez J."/>
            <person name="Ferrer M."/>
        </authorList>
    </citation>
    <scope>NUCLEOTIDE SEQUENCE</scope>
</reference>